<comment type="caution">
    <text evidence="2">The sequence shown here is derived from an EMBL/GenBank/DDBJ whole genome shotgun (WGS) entry which is preliminary data.</text>
</comment>
<dbReference type="eggNOG" id="ENOG5032TE7">
    <property type="taxonomic scope" value="Bacteria"/>
</dbReference>
<evidence type="ECO:0000313" key="2">
    <source>
        <dbReference type="EMBL" id="KDR94208.1"/>
    </source>
</evidence>
<evidence type="ECO:0008006" key="4">
    <source>
        <dbReference type="Google" id="ProtNLM"/>
    </source>
</evidence>
<protein>
    <recommendedName>
        <fullName evidence="4">VCBS repeat-containing protein</fullName>
    </recommendedName>
</protein>
<evidence type="ECO:0000256" key="1">
    <source>
        <dbReference type="SAM" id="Phobius"/>
    </source>
</evidence>
<dbReference type="AlphaFoldDB" id="A0A069RBS1"/>
<feature type="transmembrane region" description="Helical" evidence="1">
    <location>
        <begin position="7"/>
        <end position="27"/>
    </location>
</feature>
<keyword evidence="1" id="KW-0812">Transmembrane</keyword>
<sequence length="284" mass="32168">MLKYKNKIILAVTTAVFGILIFATALWTGNNGCGEESNVICTSNGKFEVEILENHARMLSQDGKTESIYMPGEEKKIFDYCISSITNTLDDKLLIITGDSDEYYGNELQVIGISPDGEICKELTKSMKDMNPHDINTSDVDGDGIFEISITMYKKTRFHPVMAERPYIYYWSEDSINPMWRGSRLSRPFSEYLFYDLDGDKREELIAIEYLENGSQLLNAYSWKGFGFESTAYSTAYDEITGLKKRVDKSGASRLLAQIDVDGKAEWIEVEHGEEGVLKLHGEK</sequence>
<keyword evidence="3" id="KW-1185">Reference proteome</keyword>
<dbReference type="EMBL" id="JJMM01000026">
    <property type="protein sequence ID" value="KDR94208.1"/>
    <property type="molecule type" value="Genomic_DNA"/>
</dbReference>
<name>A0A069RBS1_PEPLI</name>
<evidence type="ECO:0000313" key="3">
    <source>
        <dbReference type="Proteomes" id="UP000027946"/>
    </source>
</evidence>
<organism evidence="2 3">
    <name type="scientific">Peptoclostridium litorale DSM 5388</name>
    <dbReference type="NCBI Taxonomy" id="1121324"/>
    <lineage>
        <taxon>Bacteria</taxon>
        <taxon>Bacillati</taxon>
        <taxon>Bacillota</taxon>
        <taxon>Clostridia</taxon>
        <taxon>Peptostreptococcales</taxon>
        <taxon>Peptoclostridiaceae</taxon>
        <taxon>Peptoclostridium</taxon>
    </lineage>
</organism>
<dbReference type="SUPFAM" id="SSF69318">
    <property type="entry name" value="Integrin alpha N-terminal domain"/>
    <property type="match status" value="1"/>
</dbReference>
<accession>A0A069RBS1</accession>
<reference evidence="2 3" key="1">
    <citation type="submission" date="2014-03" db="EMBL/GenBank/DDBJ databases">
        <title>Genome sequence of Clostridium litorale W6, DSM 5388.</title>
        <authorList>
            <person name="Poehlein A."/>
            <person name="Jagirdar A."/>
            <person name="Khonsari B."/>
            <person name="Chibani C.M."/>
            <person name="Gutierrez Gutierrez D.A."/>
            <person name="Davydova E."/>
            <person name="Alghaithi H.S."/>
            <person name="Nair K.P."/>
            <person name="Dhamotharan K."/>
            <person name="Chandran L."/>
            <person name="G W."/>
            <person name="Daniel R."/>
        </authorList>
    </citation>
    <scope>NUCLEOTIDE SEQUENCE [LARGE SCALE GENOMIC DNA]</scope>
    <source>
        <strain evidence="2 3">W6</strain>
    </source>
</reference>
<proteinExistence type="predicted"/>
<keyword evidence="1" id="KW-1133">Transmembrane helix</keyword>
<gene>
    <name evidence="2" type="ORF">CLIT_23c04810</name>
</gene>
<dbReference type="Proteomes" id="UP000027946">
    <property type="component" value="Unassembled WGS sequence"/>
</dbReference>
<keyword evidence="1" id="KW-0472">Membrane</keyword>
<dbReference type="InterPro" id="IPR028994">
    <property type="entry name" value="Integrin_alpha_N"/>
</dbReference>